<dbReference type="Proteomes" id="UP001457282">
    <property type="component" value="Unassembled WGS sequence"/>
</dbReference>
<proteinExistence type="predicted"/>
<evidence type="ECO:0000256" key="1">
    <source>
        <dbReference type="ARBA" id="ARBA00004418"/>
    </source>
</evidence>
<gene>
    <name evidence="5" type="ORF">M0R45_036137</name>
</gene>
<dbReference type="PRINTS" id="PR00909">
    <property type="entry name" value="SPERMDNBNDNG"/>
</dbReference>
<evidence type="ECO:0000313" key="5">
    <source>
        <dbReference type="EMBL" id="KAK9912266.1"/>
    </source>
</evidence>
<dbReference type="GO" id="GO:0019808">
    <property type="term" value="F:polyamine binding"/>
    <property type="evidence" value="ECO:0007669"/>
    <property type="project" value="InterPro"/>
</dbReference>
<evidence type="ECO:0000313" key="6">
    <source>
        <dbReference type="Proteomes" id="UP001457282"/>
    </source>
</evidence>
<accession>A0AAW1VYV5</accession>
<comment type="subcellular location">
    <subcellularLocation>
        <location evidence="1">Periplasm</location>
    </subcellularLocation>
</comment>
<dbReference type="InterPro" id="IPR001188">
    <property type="entry name" value="Sperm_putr-bd"/>
</dbReference>
<dbReference type="EMBL" id="JBEDUW010000007">
    <property type="protein sequence ID" value="KAK9912266.1"/>
    <property type="molecule type" value="Genomic_DNA"/>
</dbReference>
<reference evidence="5 6" key="1">
    <citation type="journal article" date="2023" name="G3 (Bethesda)">
        <title>A chromosome-length genome assembly and annotation of blackberry (Rubus argutus, cv. 'Hillquist').</title>
        <authorList>
            <person name="Bruna T."/>
            <person name="Aryal R."/>
            <person name="Dudchenko O."/>
            <person name="Sargent D.J."/>
            <person name="Mead D."/>
            <person name="Buti M."/>
            <person name="Cavallini A."/>
            <person name="Hytonen T."/>
            <person name="Andres J."/>
            <person name="Pham M."/>
            <person name="Weisz D."/>
            <person name="Mascagni F."/>
            <person name="Usai G."/>
            <person name="Natali L."/>
            <person name="Bassil N."/>
            <person name="Fernandez G.E."/>
            <person name="Lomsadze A."/>
            <person name="Armour M."/>
            <person name="Olukolu B."/>
            <person name="Poorten T."/>
            <person name="Britton C."/>
            <person name="Davik J."/>
            <person name="Ashrafi H."/>
            <person name="Aiden E.L."/>
            <person name="Borodovsky M."/>
            <person name="Worthington M."/>
        </authorList>
    </citation>
    <scope>NUCLEOTIDE SEQUENCE [LARGE SCALE GENOMIC DNA]</scope>
    <source>
        <strain evidence="5">PI 553951</strain>
    </source>
</reference>
<dbReference type="GO" id="GO:0015846">
    <property type="term" value="P:polyamine transport"/>
    <property type="evidence" value="ECO:0007669"/>
    <property type="project" value="InterPro"/>
</dbReference>
<dbReference type="Pfam" id="PF13343">
    <property type="entry name" value="SBP_bac_6"/>
    <property type="match status" value="1"/>
</dbReference>
<organism evidence="5 6">
    <name type="scientific">Rubus argutus</name>
    <name type="common">Southern blackberry</name>
    <dbReference type="NCBI Taxonomy" id="59490"/>
    <lineage>
        <taxon>Eukaryota</taxon>
        <taxon>Viridiplantae</taxon>
        <taxon>Streptophyta</taxon>
        <taxon>Embryophyta</taxon>
        <taxon>Tracheophyta</taxon>
        <taxon>Spermatophyta</taxon>
        <taxon>Magnoliopsida</taxon>
        <taxon>eudicotyledons</taxon>
        <taxon>Gunneridae</taxon>
        <taxon>Pentapetalae</taxon>
        <taxon>rosids</taxon>
        <taxon>fabids</taxon>
        <taxon>Rosales</taxon>
        <taxon>Rosaceae</taxon>
        <taxon>Rosoideae</taxon>
        <taxon>Rosoideae incertae sedis</taxon>
        <taxon>Rubus</taxon>
    </lineage>
</organism>
<sequence length="545" mass="60061">MAAAVALLPSHISFHLDLSSPQSPKLNQFFPLRHRSKHIKHLPSFHRRLTLPVASCGHNLTPHFPLPEPPPPPTSTVSQTLLRFAASAALLFGLGCCVASAQCSPLPVAQPLPALEERTAQEDANKLEAAFVAWKSKTYALTVPLRVAALRGSVPPPWIKDFMQAQGKRSKLELKSHASLEGIFSDISTAFSKGNVRPSSVAAADVVSIGDSWLSHAINKALIEPIQGVEDQDWYKGLSDRWKVYLRRNSEGRIDPDGKIWAAPYRWGCMVIAYKKTKFKKHNLAPIKDWADLWRPELAGRISMVDSPREVIGAVLKHMGASYNTQDIHLQVDGGRDAVKQNLALLGKQVRLFDSVHYLKAFAVGDVWVAVGWSSDVLPVAKRMSNVAVIVPKSGASMWADMWAIPAVSRLETNRIGGRVRGPSPLIHQWIEFCLQTARALPFKQEVIPGASPSALDSAPAEVLEELTKGKPRLDTNLIAGVPPPQILARCEFLEPLSESTLSVYQSLLYSMQKSKHGLVPSMNYNILSFIQIFWLKLHSKLTVS</sequence>
<keyword evidence="3" id="KW-0732">Signal</keyword>
<name>A0AAW1VYV5_RUBAR</name>
<protein>
    <submittedName>
        <fullName evidence="5">Uncharacterized protein</fullName>
    </submittedName>
</protein>
<comment type="caution">
    <text evidence="5">The sequence shown here is derived from an EMBL/GenBank/DDBJ whole genome shotgun (WGS) entry which is preliminary data.</text>
</comment>
<evidence type="ECO:0000256" key="4">
    <source>
        <dbReference type="ARBA" id="ARBA00022764"/>
    </source>
</evidence>
<evidence type="ECO:0000256" key="2">
    <source>
        <dbReference type="ARBA" id="ARBA00022448"/>
    </source>
</evidence>
<evidence type="ECO:0000256" key="3">
    <source>
        <dbReference type="ARBA" id="ARBA00022729"/>
    </source>
</evidence>
<dbReference type="PANTHER" id="PTHR30222:SF17">
    <property type="entry name" value="SPERMIDINE_PUTRESCINE-BINDING PERIPLASMIC PROTEIN"/>
    <property type="match status" value="1"/>
</dbReference>
<dbReference type="AlphaFoldDB" id="A0AAW1VYV5"/>
<dbReference type="SUPFAM" id="SSF53850">
    <property type="entry name" value="Periplasmic binding protein-like II"/>
    <property type="match status" value="1"/>
</dbReference>
<keyword evidence="6" id="KW-1185">Reference proteome</keyword>
<dbReference type="CDD" id="cd13661">
    <property type="entry name" value="PBP2_PotD_PotF_like_1"/>
    <property type="match status" value="1"/>
</dbReference>
<dbReference type="Gene3D" id="3.40.190.10">
    <property type="entry name" value="Periplasmic binding protein-like II"/>
    <property type="match status" value="1"/>
</dbReference>
<keyword evidence="2" id="KW-0813">Transport</keyword>
<dbReference type="PANTHER" id="PTHR30222">
    <property type="entry name" value="SPERMIDINE/PUTRESCINE-BINDING PERIPLASMIC PROTEIN"/>
    <property type="match status" value="1"/>
</dbReference>
<keyword evidence="4" id="KW-0574">Periplasm</keyword>